<dbReference type="InterPro" id="IPR013766">
    <property type="entry name" value="Thioredoxin_domain"/>
</dbReference>
<name>A0A1W2FLF9_KIBAR</name>
<evidence type="ECO:0000313" key="5">
    <source>
        <dbReference type="Proteomes" id="UP000192674"/>
    </source>
</evidence>
<dbReference type="InterPro" id="IPR036249">
    <property type="entry name" value="Thioredoxin-like_sf"/>
</dbReference>
<dbReference type="RefSeq" id="WP_084431296.1">
    <property type="nucleotide sequence ID" value="NZ_FWXV01000008.1"/>
</dbReference>
<feature type="region of interest" description="Disordered" evidence="1">
    <location>
        <begin position="26"/>
        <end position="58"/>
    </location>
</feature>
<dbReference type="GO" id="GO:0016491">
    <property type="term" value="F:oxidoreductase activity"/>
    <property type="evidence" value="ECO:0007669"/>
    <property type="project" value="InterPro"/>
</dbReference>
<evidence type="ECO:0000259" key="3">
    <source>
        <dbReference type="PROSITE" id="PS51352"/>
    </source>
</evidence>
<dbReference type="PROSITE" id="PS51257">
    <property type="entry name" value="PROKAR_LIPOPROTEIN"/>
    <property type="match status" value="1"/>
</dbReference>
<dbReference type="SUPFAM" id="SSF52833">
    <property type="entry name" value="Thioredoxin-like"/>
    <property type="match status" value="1"/>
</dbReference>
<dbReference type="InterPro" id="IPR050553">
    <property type="entry name" value="Thioredoxin_ResA/DsbE_sf"/>
</dbReference>
<protein>
    <submittedName>
        <fullName evidence="4">Thiol-disulfide isomerase or thioredoxin</fullName>
    </submittedName>
</protein>
<proteinExistence type="predicted"/>
<dbReference type="EMBL" id="FWXV01000008">
    <property type="protein sequence ID" value="SMD22428.1"/>
    <property type="molecule type" value="Genomic_DNA"/>
</dbReference>
<feature type="signal peptide" evidence="2">
    <location>
        <begin position="1"/>
        <end position="20"/>
    </location>
</feature>
<reference evidence="4 5" key="1">
    <citation type="submission" date="2017-04" db="EMBL/GenBank/DDBJ databases">
        <authorList>
            <person name="Afonso C.L."/>
            <person name="Miller P.J."/>
            <person name="Scott M.A."/>
            <person name="Spackman E."/>
            <person name="Goraichik I."/>
            <person name="Dimitrov K.M."/>
            <person name="Suarez D.L."/>
            <person name="Swayne D.E."/>
        </authorList>
    </citation>
    <scope>NUCLEOTIDE SEQUENCE [LARGE SCALE GENOMIC DNA]</scope>
    <source>
        <strain evidence="4 5">DSM 43828</strain>
    </source>
</reference>
<dbReference type="OrthoDB" id="9790194at2"/>
<dbReference type="PANTHER" id="PTHR42852">
    <property type="entry name" value="THIOL:DISULFIDE INTERCHANGE PROTEIN DSBE"/>
    <property type="match status" value="1"/>
</dbReference>
<dbReference type="Pfam" id="PF08534">
    <property type="entry name" value="Redoxin"/>
    <property type="match status" value="1"/>
</dbReference>
<feature type="domain" description="Thioredoxin" evidence="3">
    <location>
        <begin position="54"/>
        <end position="191"/>
    </location>
</feature>
<dbReference type="GO" id="GO:0016853">
    <property type="term" value="F:isomerase activity"/>
    <property type="evidence" value="ECO:0007669"/>
    <property type="project" value="UniProtKB-KW"/>
</dbReference>
<keyword evidence="4" id="KW-0413">Isomerase</keyword>
<dbReference type="Proteomes" id="UP000192674">
    <property type="component" value="Unassembled WGS sequence"/>
</dbReference>
<dbReference type="InterPro" id="IPR013740">
    <property type="entry name" value="Redoxin"/>
</dbReference>
<keyword evidence="2" id="KW-0732">Signal</keyword>
<evidence type="ECO:0000256" key="1">
    <source>
        <dbReference type="SAM" id="MobiDB-lite"/>
    </source>
</evidence>
<organism evidence="4 5">
    <name type="scientific">Kibdelosporangium aridum</name>
    <dbReference type="NCBI Taxonomy" id="2030"/>
    <lineage>
        <taxon>Bacteria</taxon>
        <taxon>Bacillati</taxon>
        <taxon>Actinomycetota</taxon>
        <taxon>Actinomycetes</taxon>
        <taxon>Pseudonocardiales</taxon>
        <taxon>Pseudonocardiaceae</taxon>
        <taxon>Kibdelosporangium</taxon>
    </lineage>
</organism>
<evidence type="ECO:0000256" key="2">
    <source>
        <dbReference type="SAM" id="SignalP"/>
    </source>
</evidence>
<dbReference type="PANTHER" id="PTHR42852:SF17">
    <property type="entry name" value="THIOREDOXIN-LIKE PROTEIN HI_1115"/>
    <property type="match status" value="1"/>
</dbReference>
<accession>A0A1W2FLF9</accession>
<evidence type="ECO:0000313" key="4">
    <source>
        <dbReference type="EMBL" id="SMD22428.1"/>
    </source>
</evidence>
<dbReference type="PROSITE" id="PS51352">
    <property type="entry name" value="THIOREDOXIN_2"/>
    <property type="match status" value="1"/>
</dbReference>
<gene>
    <name evidence="4" type="ORF">SAMN05661093_07407</name>
</gene>
<dbReference type="AlphaFoldDB" id="A0A1W2FLF9"/>
<feature type="chain" id="PRO_5039441054" evidence="2">
    <location>
        <begin position="21"/>
        <end position="192"/>
    </location>
</feature>
<dbReference type="Gene3D" id="3.40.30.10">
    <property type="entry name" value="Glutaredoxin"/>
    <property type="match status" value="1"/>
</dbReference>
<keyword evidence="5" id="KW-1185">Reference proteome</keyword>
<feature type="compositionally biased region" description="Low complexity" evidence="1">
    <location>
        <begin position="40"/>
        <end position="58"/>
    </location>
</feature>
<sequence>MLRRRIAGAALAAILTTALAACGADTSSTAPGGETPAPPQTTSTGTSTTSTQTSPSVPDQLKFTAQTVDGQSFSGDSLAGKKAVLWFWAPWCPKCRAEAPRVAAAAQATSGKVTFVGVAAQDALPAMKKFVTDYKVSGFTHLADLDAAIWTRFGVTQQPAYAFIGPDGKIDVVKQQLSESALTERVNALTAA</sequence>